<keyword evidence="4" id="KW-0479">Metal-binding</keyword>
<keyword evidence="5" id="KW-0378">Hydrolase</keyword>
<comment type="similarity">
    <text evidence="7">Belongs to the PINc/VapC protein family.</text>
</comment>
<keyword evidence="6" id="KW-0460">Magnesium</keyword>
<dbReference type="PANTHER" id="PTHR33653:SF1">
    <property type="entry name" value="RIBONUCLEASE VAPC2"/>
    <property type="match status" value="1"/>
</dbReference>
<evidence type="ECO:0000313" key="10">
    <source>
        <dbReference type="Proteomes" id="UP000094669"/>
    </source>
</evidence>
<evidence type="ECO:0000256" key="7">
    <source>
        <dbReference type="ARBA" id="ARBA00038093"/>
    </source>
</evidence>
<dbReference type="SUPFAM" id="SSF88723">
    <property type="entry name" value="PIN domain-like"/>
    <property type="match status" value="1"/>
</dbReference>
<evidence type="ECO:0000313" key="9">
    <source>
        <dbReference type="EMBL" id="PNV74194.1"/>
    </source>
</evidence>
<dbReference type="Pfam" id="PF01850">
    <property type="entry name" value="PIN"/>
    <property type="match status" value="1"/>
</dbReference>
<evidence type="ECO:0000256" key="2">
    <source>
        <dbReference type="ARBA" id="ARBA00022649"/>
    </source>
</evidence>
<gene>
    <name evidence="9" type="ORF">BES34_015220</name>
</gene>
<feature type="domain" description="PIN" evidence="8">
    <location>
        <begin position="2"/>
        <end position="123"/>
    </location>
</feature>
<accession>A0ABX4YG80</accession>
<dbReference type="InterPro" id="IPR002716">
    <property type="entry name" value="PIN_dom"/>
</dbReference>
<organism evidence="9 10">
    <name type="scientific">Leptospira inadai serovar Lyme</name>
    <dbReference type="NCBI Taxonomy" id="293084"/>
    <lineage>
        <taxon>Bacteria</taxon>
        <taxon>Pseudomonadati</taxon>
        <taxon>Spirochaetota</taxon>
        <taxon>Spirochaetia</taxon>
        <taxon>Leptospirales</taxon>
        <taxon>Leptospiraceae</taxon>
        <taxon>Leptospira</taxon>
    </lineage>
</organism>
<evidence type="ECO:0000256" key="3">
    <source>
        <dbReference type="ARBA" id="ARBA00022722"/>
    </source>
</evidence>
<evidence type="ECO:0000256" key="4">
    <source>
        <dbReference type="ARBA" id="ARBA00022723"/>
    </source>
</evidence>
<dbReference type="InterPro" id="IPR050556">
    <property type="entry name" value="Type_II_TA_system_RNase"/>
</dbReference>
<keyword evidence="3" id="KW-0540">Nuclease</keyword>
<proteinExistence type="inferred from homology"/>
<dbReference type="PANTHER" id="PTHR33653">
    <property type="entry name" value="RIBONUCLEASE VAPC2"/>
    <property type="match status" value="1"/>
</dbReference>
<dbReference type="InterPro" id="IPR029060">
    <property type="entry name" value="PIN-like_dom_sf"/>
</dbReference>
<dbReference type="Proteomes" id="UP000094669">
    <property type="component" value="Unassembled WGS sequence"/>
</dbReference>
<evidence type="ECO:0000259" key="8">
    <source>
        <dbReference type="Pfam" id="PF01850"/>
    </source>
</evidence>
<dbReference type="RefSeq" id="WP_010417517.1">
    <property type="nucleotide sequence ID" value="NZ_MCRM02000017.1"/>
</dbReference>
<dbReference type="Gene3D" id="3.40.50.1010">
    <property type="entry name" value="5'-nuclease"/>
    <property type="match status" value="1"/>
</dbReference>
<keyword evidence="2" id="KW-1277">Toxin-antitoxin system</keyword>
<evidence type="ECO:0000256" key="6">
    <source>
        <dbReference type="ARBA" id="ARBA00022842"/>
    </source>
</evidence>
<comment type="cofactor">
    <cofactor evidence="1">
        <name>Mg(2+)</name>
        <dbReference type="ChEBI" id="CHEBI:18420"/>
    </cofactor>
</comment>
<keyword evidence="10" id="KW-1185">Reference proteome</keyword>
<evidence type="ECO:0000256" key="1">
    <source>
        <dbReference type="ARBA" id="ARBA00001946"/>
    </source>
</evidence>
<reference evidence="9" key="1">
    <citation type="submission" date="2018-01" db="EMBL/GenBank/DDBJ databases">
        <title>Genomic characterization of Leptospira inadai serogroup Lyme isolated from captured rat in Brazil and comparative analysis with human reference strain.</title>
        <authorList>
            <person name="Moreno L.Z."/>
            <person name="Loureiro A.P."/>
            <person name="Miraglia F."/>
            <person name="Kremer F.S."/>
            <person name="Eslabao M.R."/>
            <person name="Dellagostin O.A."/>
            <person name="Lilenbaum W."/>
            <person name="Moreno A.M."/>
        </authorList>
    </citation>
    <scope>NUCLEOTIDE SEQUENCE [LARGE SCALE GENOMIC DNA]</scope>
    <source>
        <strain evidence="9">M34/99</strain>
    </source>
</reference>
<comment type="caution">
    <text evidence="9">The sequence shown here is derived from an EMBL/GenBank/DDBJ whole genome shotgun (WGS) entry which is preliminary data.</text>
</comment>
<protein>
    <submittedName>
        <fullName evidence="9">VapC toxin family PIN domain ribonuclease</fullName>
    </submittedName>
</protein>
<evidence type="ECO:0000256" key="5">
    <source>
        <dbReference type="ARBA" id="ARBA00022801"/>
    </source>
</evidence>
<name>A0ABX4YG80_9LEPT</name>
<sequence length="134" mass="15290">MYLLDTNICIFIIKKKNPKLLDKLKKNLSKGLYISALTLAELEFGIENSVHKEKNRISLIEFLSIFEILPFEQSDAQAFGIIKADLKKSGNLIGSIDALLTAQALSRDFIFVTNNTKEFKRVRNLNLNLEDWSL</sequence>
<dbReference type="EMBL" id="MCRM02000017">
    <property type="protein sequence ID" value="PNV74194.1"/>
    <property type="molecule type" value="Genomic_DNA"/>
</dbReference>